<gene>
    <name evidence="1" type="ORF">CB4_01805</name>
</gene>
<dbReference type="NCBIfam" id="TIGR01725">
    <property type="entry name" value="phge_HK97_gp10"/>
    <property type="match status" value="1"/>
</dbReference>
<keyword evidence="2" id="KW-1185">Reference proteome</keyword>
<evidence type="ECO:0000313" key="2">
    <source>
        <dbReference type="Proteomes" id="UP000217696"/>
    </source>
</evidence>
<dbReference type="AlphaFoldDB" id="A0A0U5B2S8"/>
<dbReference type="Pfam" id="PF04883">
    <property type="entry name" value="HK97-gp10_like"/>
    <property type="match status" value="1"/>
</dbReference>
<protein>
    <submittedName>
        <fullName evidence="1">Uncharacterized protein</fullName>
    </submittedName>
</protein>
<reference evidence="1 2" key="1">
    <citation type="submission" date="2015-12" db="EMBL/GenBank/DDBJ databases">
        <title>Genome sequence of Aneurinibacillus soli.</title>
        <authorList>
            <person name="Lee J.S."/>
            <person name="Lee K.C."/>
            <person name="Kim K.K."/>
            <person name="Lee B.W."/>
        </authorList>
    </citation>
    <scope>NUCLEOTIDE SEQUENCE [LARGE SCALE GENOMIC DNA]</scope>
    <source>
        <strain evidence="1 2">CB4</strain>
    </source>
</reference>
<dbReference type="EMBL" id="AP017312">
    <property type="protein sequence ID" value="BAU27631.1"/>
    <property type="molecule type" value="Genomic_DNA"/>
</dbReference>
<dbReference type="OrthoDB" id="886754at2"/>
<accession>A0A0U5B2S8</accession>
<dbReference type="InterPro" id="IPR010064">
    <property type="entry name" value="HK97-gp10_tail"/>
</dbReference>
<dbReference type="KEGG" id="asoc:CB4_01805"/>
<sequence length="142" mass="15763">MATMEVQGMQQLLDKLQSLGNKAKTVESRALKEGAEVLRSEIEARAPRSPSPRQPKGKTQTWRTGKHAADNIKIGPVKVINGAKLLEIGIQKNDNSHYFYMKFKEWGTSKMSAEPFMEPAVTEKQSEAVQRVKEVILGALGI</sequence>
<proteinExistence type="predicted"/>
<organism evidence="1 2">
    <name type="scientific">Aneurinibacillus soli</name>
    <dbReference type="NCBI Taxonomy" id="1500254"/>
    <lineage>
        <taxon>Bacteria</taxon>
        <taxon>Bacillati</taxon>
        <taxon>Bacillota</taxon>
        <taxon>Bacilli</taxon>
        <taxon>Bacillales</taxon>
        <taxon>Paenibacillaceae</taxon>
        <taxon>Aneurinibacillus group</taxon>
        <taxon>Aneurinibacillus</taxon>
    </lineage>
</organism>
<dbReference type="Proteomes" id="UP000217696">
    <property type="component" value="Chromosome"/>
</dbReference>
<dbReference type="RefSeq" id="WP_096465118.1">
    <property type="nucleotide sequence ID" value="NZ_AP017312.1"/>
</dbReference>
<name>A0A0U5B2S8_9BACL</name>
<evidence type="ECO:0000313" key="1">
    <source>
        <dbReference type="EMBL" id="BAU27631.1"/>
    </source>
</evidence>